<feature type="compositionally biased region" description="Low complexity" evidence="1">
    <location>
        <begin position="73"/>
        <end position="83"/>
    </location>
</feature>
<feature type="compositionally biased region" description="Pro residues" evidence="1">
    <location>
        <begin position="32"/>
        <end position="55"/>
    </location>
</feature>
<feature type="compositionally biased region" description="Low complexity" evidence="1">
    <location>
        <begin position="56"/>
        <end position="65"/>
    </location>
</feature>
<accession>A0ABU1I824</accession>
<feature type="chain" id="PRO_5045645891" evidence="2">
    <location>
        <begin position="25"/>
        <end position="96"/>
    </location>
</feature>
<keyword evidence="2" id="KW-0732">Signal</keyword>
<feature type="compositionally biased region" description="Polar residues" evidence="1">
    <location>
        <begin position="84"/>
        <end position="96"/>
    </location>
</feature>
<proteinExistence type="predicted"/>
<feature type="signal peptide" evidence="2">
    <location>
        <begin position="1"/>
        <end position="24"/>
    </location>
</feature>
<dbReference type="RefSeq" id="WP_309826839.1">
    <property type="nucleotide sequence ID" value="NZ_JAVIZX010000001.1"/>
</dbReference>
<name>A0ABU1I824_9BURK</name>
<protein>
    <submittedName>
        <fullName evidence="3">Uncharacterized protein</fullName>
    </submittedName>
</protein>
<dbReference type="EMBL" id="JAVIZX010000001">
    <property type="protein sequence ID" value="MDR6213371.1"/>
    <property type="molecule type" value="Genomic_DNA"/>
</dbReference>
<feature type="region of interest" description="Disordered" evidence="1">
    <location>
        <begin position="26"/>
        <end position="96"/>
    </location>
</feature>
<reference evidence="3 4" key="1">
    <citation type="submission" date="2023-08" db="EMBL/GenBank/DDBJ databases">
        <title>Functional and genomic diversity of the sorghum phyllosphere microbiome.</title>
        <authorList>
            <person name="Shade A."/>
        </authorList>
    </citation>
    <scope>NUCLEOTIDE SEQUENCE [LARGE SCALE GENOMIC DNA]</scope>
    <source>
        <strain evidence="3 4">SORGH_AS_0335</strain>
    </source>
</reference>
<evidence type="ECO:0000256" key="1">
    <source>
        <dbReference type="SAM" id="MobiDB-lite"/>
    </source>
</evidence>
<sequence>MSNSTPRRWLVAAPLVLVSALALTACDRNKPGEPPNSTPAPTTAPEPVTPAPAMPTTPGTPDAGSTGTGTGTGTTTPAMPSTDPASTPSMGASSPS</sequence>
<evidence type="ECO:0000256" key="2">
    <source>
        <dbReference type="SAM" id="SignalP"/>
    </source>
</evidence>
<gene>
    <name evidence="3" type="ORF">QE399_001060</name>
</gene>
<evidence type="ECO:0000313" key="4">
    <source>
        <dbReference type="Proteomes" id="UP001267710"/>
    </source>
</evidence>
<dbReference type="Proteomes" id="UP001267710">
    <property type="component" value="Unassembled WGS sequence"/>
</dbReference>
<evidence type="ECO:0000313" key="3">
    <source>
        <dbReference type="EMBL" id="MDR6213371.1"/>
    </source>
</evidence>
<dbReference type="PROSITE" id="PS51257">
    <property type="entry name" value="PROKAR_LIPOPROTEIN"/>
    <property type="match status" value="1"/>
</dbReference>
<keyword evidence="4" id="KW-1185">Reference proteome</keyword>
<organism evidence="3 4">
    <name type="scientific">Paracidovorax wautersii</name>
    <dbReference type="NCBI Taxonomy" id="1177982"/>
    <lineage>
        <taxon>Bacteria</taxon>
        <taxon>Pseudomonadati</taxon>
        <taxon>Pseudomonadota</taxon>
        <taxon>Betaproteobacteria</taxon>
        <taxon>Burkholderiales</taxon>
        <taxon>Comamonadaceae</taxon>
        <taxon>Paracidovorax</taxon>
    </lineage>
</organism>
<comment type="caution">
    <text evidence="3">The sequence shown here is derived from an EMBL/GenBank/DDBJ whole genome shotgun (WGS) entry which is preliminary data.</text>
</comment>